<organism evidence="1">
    <name type="scientific">Attheya septentrionalis</name>
    <dbReference type="NCBI Taxonomy" id="420275"/>
    <lineage>
        <taxon>Eukaryota</taxon>
        <taxon>Sar</taxon>
        <taxon>Stramenopiles</taxon>
        <taxon>Ochrophyta</taxon>
        <taxon>Bacillariophyta</taxon>
        <taxon>Coscinodiscophyceae</taxon>
        <taxon>Chaetocerotophycidae</taxon>
        <taxon>Chaetocerotales</taxon>
        <taxon>Attheyaceae</taxon>
        <taxon>Attheya</taxon>
    </lineage>
</organism>
<gene>
    <name evidence="1" type="ORF">ASEP1449_LOCUS6202</name>
</gene>
<dbReference type="AlphaFoldDB" id="A0A7S2XM23"/>
<dbReference type="EMBL" id="HBHQ01009180">
    <property type="protein sequence ID" value="CAD9814377.1"/>
    <property type="molecule type" value="Transcribed_RNA"/>
</dbReference>
<reference evidence="1" key="1">
    <citation type="submission" date="2021-01" db="EMBL/GenBank/DDBJ databases">
        <authorList>
            <person name="Corre E."/>
            <person name="Pelletier E."/>
            <person name="Niang G."/>
            <person name="Scheremetjew M."/>
            <person name="Finn R."/>
            <person name="Kale V."/>
            <person name="Holt S."/>
            <person name="Cochrane G."/>
            <person name="Meng A."/>
            <person name="Brown T."/>
            <person name="Cohen L."/>
        </authorList>
    </citation>
    <scope>NUCLEOTIDE SEQUENCE</scope>
    <source>
        <strain evidence="1">CCMP2084</strain>
    </source>
</reference>
<name>A0A7S2XM23_9STRA</name>
<evidence type="ECO:0000313" key="1">
    <source>
        <dbReference type="EMBL" id="CAD9814377.1"/>
    </source>
</evidence>
<sequence length="469" mass="52758">MGRPSVVDPKVQAFVADVITRHDRGNDGKTQSESIDLVQQVVPALDRKQAAQVFKRTILPHFSHLLKQNPQKAQATTTKRSAITVQQQFRWFQTYDGALNELRRRNTGVCNLTGKTFGELIHHFIFGGDEACMMASSGGLMIIGSKDRKKHERAIADSRVSMSVYRIGNVAGTQGPTIMIMSGKRRRKGFTDAYLKRYGAAEGSTIVMTPTAFVTEVAWLEMTPFVIKGIRAVDVVKANPQWWALEVFDGFGPHVSSYEAMKLRYEAKILSLKEEGDSSHVNQSYDRFVAKSDKSLKCEGLSLLRSAPHIKMIDQWAIISVVLYILRETKPETWTSSFRACNMDPRVSISFPKWCEKISPFLLAGQKFKSETPIDKYALLPAWWHGTAPTDKKFVMQVIDKHGAFTPDCCMDLKDKCHIAFAEQPSVRVCYELAKESPEQLEMGIPDPQLCLLQKTMQMCGKLLNQLGK</sequence>
<protein>
    <submittedName>
        <fullName evidence="1">Uncharacterized protein</fullName>
    </submittedName>
</protein>
<accession>A0A7S2XM23</accession>
<proteinExistence type="predicted"/>